<dbReference type="Pfam" id="PF13730">
    <property type="entry name" value="HTH_36"/>
    <property type="match status" value="1"/>
</dbReference>
<accession>X0ZRR1</accession>
<reference evidence="2" key="1">
    <citation type="journal article" date="2014" name="Front. Microbiol.">
        <title>High frequency of phylogenetically diverse reductive dehalogenase-homologous genes in deep subseafloor sedimentary metagenomes.</title>
        <authorList>
            <person name="Kawai M."/>
            <person name="Futagami T."/>
            <person name="Toyoda A."/>
            <person name="Takaki Y."/>
            <person name="Nishi S."/>
            <person name="Hori S."/>
            <person name="Arai W."/>
            <person name="Tsubouchi T."/>
            <person name="Morono Y."/>
            <person name="Uchiyama I."/>
            <person name="Ito T."/>
            <person name="Fujiyama A."/>
            <person name="Inagaki F."/>
            <person name="Takami H."/>
        </authorList>
    </citation>
    <scope>NUCLEOTIDE SEQUENCE</scope>
    <source>
        <strain evidence="2">Expedition CK06-06</strain>
    </source>
</reference>
<feature type="region of interest" description="Disordered" evidence="1">
    <location>
        <begin position="248"/>
        <end position="269"/>
    </location>
</feature>
<protein>
    <recommendedName>
        <fullName evidence="3">Helix-turn-helix domain-containing protein</fullName>
    </recommendedName>
</protein>
<dbReference type="Gene3D" id="1.10.10.10">
    <property type="entry name" value="Winged helix-like DNA-binding domain superfamily/Winged helix DNA-binding domain"/>
    <property type="match status" value="1"/>
</dbReference>
<dbReference type="AlphaFoldDB" id="X0ZRR1"/>
<evidence type="ECO:0008006" key="3">
    <source>
        <dbReference type="Google" id="ProtNLM"/>
    </source>
</evidence>
<proteinExistence type="predicted"/>
<dbReference type="EMBL" id="BART01000444">
    <property type="protein sequence ID" value="GAG72440.1"/>
    <property type="molecule type" value="Genomic_DNA"/>
</dbReference>
<dbReference type="InterPro" id="IPR036388">
    <property type="entry name" value="WH-like_DNA-bd_sf"/>
</dbReference>
<gene>
    <name evidence="2" type="ORF">S01H4_02138</name>
</gene>
<evidence type="ECO:0000313" key="2">
    <source>
        <dbReference type="EMBL" id="GAG72440.1"/>
    </source>
</evidence>
<organism evidence="2">
    <name type="scientific">marine sediment metagenome</name>
    <dbReference type="NCBI Taxonomy" id="412755"/>
    <lineage>
        <taxon>unclassified sequences</taxon>
        <taxon>metagenomes</taxon>
        <taxon>ecological metagenomes</taxon>
    </lineage>
</organism>
<sequence length="301" mass="34677">MEKEKLNNQNKLPKYSFTIVSDYFLDEWAGVVGAGPTALYVHLLKYCYKGKDVAWPTLKTLSKKVGVAENTLIRYIKILVKYGFIKNIFKNKSTSRNNIYQMSLGEDLGDSKILPYMVTNCNHTSKMSSSILTKCKVEGYKMSSSILTKCNPNNNNLNNNNITTTKREKDAVVAVNFKKLKEKGEERMHAVREQLSDLDIEGKFIEQLLKDYPPKKIEEKIDLLMERRNIKSPAGWLRAALKNNYQDAEQERYDEEPVEQAPHLSTESEKILSREEALQQIQLAKDKLAAITPSYQIKRRW</sequence>
<comment type="caution">
    <text evidence="2">The sequence shown here is derived from an EMBL/GenBank/DDBJ whole genome shotgun (WGS) entry which is preliminary data.</text>
</comment>
<name>X0ZRR1_9ZZZZ</name>
<evidence type="ECO:0000256" key="1">
    <source>
        <dbReference type="SAM" id="MobiDB-lite"/>
    </source>
</evidence>